<keyword evidence="2" id="KW-1185">Reference proteome</keyword>
<dbReference type="EMBL" id="JAGFBS010000011">
    <property type="protein sequence ID" value="KAG6376683.1"/>
    <property type="molecule type" value="Genomic_DNA"/>
</dbReference>
<dbReference type="AlphaFoldDB" id="A0A8I3AAW7"/>
<dbReference type="Proteomes" id="UP000683000">
    <property type="component" value="Unassembled WGS sequence"/>
</dbReference>
<dbReference type="OrthoDB" id="3247165at2759"/>
<accession>A0A8I3AAW7</accession>
<gene>
    <name evidence="1" type="ORF">JVT61DRAFT_1693</name>
</gene>
<comment type="caution">
    <text evidence="1">The sequence shown here is derived from an EMBL/GenBank/DDBJ whole genome shotgun (WGS) entry which is preliminary data.</text>
</comment>
<organism evidence="1 2">
    <name type="scientific">Boletus reticuloceps</name>
    <dbReference type="NCBI Taxonomy" id="495285"/>
    <lineage>
        <taxon>Eukaryota</taxon>
        <taxon>Fungi</taxon>
        <taxon>Dikarya</taxon>
        <taxon>Basidiomycota</taxon>
        <taxon>Agaricomycotina</taxon>
        <taxon>Agaricomycetes</taxon>
        <taxon>Agaricomycetidae</taxon>
        <taxon>Boletales</taxon>
        <taxon>Boletineae</taxon>
        <taxon>Boletaceae</taxon>
        <taxon>Boletoideae</taxon>
        <taxon>Boletus</taxon>
    </lineage>
</organism>
<reference evidence="1" key="1">
    <citation type="submission" date="2021-03" db="EMBL/GenBank/DDBJ databases">
        <title>Evolutionary innovations through gain and loss of genes in the ectomycorrhizal Boletales.</title>
        <authorList>
            <person name="Wu G."/>
            <person name="Miyauchi S."/>
            <person name="Morin E."/>
            <person name="Yang Z.-L."/>
            <person name="Xu J."/>
            <person name="Martin F.M."/>
        </authorList>
    </citation>
    <scope>NUCLEOTIDE SEQUENCE</scope>
    <source>
        <strain evidence="1">BR01</strain>
    </source>
</reference>
<name>A0A8I3AAW7_9AGAM</name>
<evidence type="ECO:0000313" key="1">
    <source>
        <dbReference type="EMBL" id="KAG6376683.1"/>
    </source>
</evidence>
<protein>
    <submittedName>
        <fullName evidence="1">Uncharacterized protein</fullName>
    </submittedName>
</protein>
<sequence>MLPSLMACLLKIQRGFDASNVTGGISGWLCKEFRELELLDDITTIQYLNLLPHQIVKWTKKDPLDNDGFHLEWKLVDRSKRSLDATEITHNHSVAQGTISLDPCLNSKKSSPSVQSLESIALLWDVIDWSCAYDLLLIFCFGIWLETPSHWNKAFKKQSIYMVEIVKGYQNIQIQHTAFVEVEKNLHTMLYQSNPNQFPMGQQFGSVNEITWYLIADEFKTGWPICPTCESQDICFLPTNQFIMISSGVLVS</sequence>
<evidence type="ECO:0000313" key="2">
    <source>
        <dbReference type="Proteomes" id="UP000683000"/>
    </source>
</evidence>
<proteinExistence type="predicted"/>